<feature type="repeat" description="PPR" evidence="2">
    <location>
        <begin position="201"/>
        <end position="235"/>
    </location>
</feature>
<dbReference type="InterPro" id="IPR046848">
    <property type="entry name" value="E_motif"/>
</dbReference>
<keyword evidence="4" id="KW-1185">Reference proteome</keyword>
<dbReference type="InterPro" id="IPR011990">
    <property type="entry name" value="TPR-like_helical_dom_sf"/>
</dbReference>
<dbReference type="NCBIfam" id="TIGR00756">
    <property type="entry name" value="PPR"/>
    <property type="match status" value="1"/>
</dbReference>
<dbReference type="Pfam" id="PF20431">
    <property type="entry name" value="E_motif"/>
    <property type="match status" value="1"/>
</dbReference>
<dbReference type="PROSITE" id="PS51375">
    <property type="entry name" value="PPR"/>
    <property type="match status" value="2"/>
</dbReference>
<evidence type="ECO:0000313" key="4">
    <source>
        <dbReference type="Proteomes" id="UP000245207"/>
    </source>
</evidence>
<dbReference type="Pfam" id="PF13812">
    <property type="entry name" value="PPR_3"/>
    <property type="match status" value="1"/>
</dbReference>
<accession>A0A2U1LQE0</accession>
<protein>
    <submittedName>
        <fullName evidence="3">Tetratricopeptide-like helical domain-containing protein</fullName>
    </submittedName>
</protein>
<dbReference type="InterPro" id="IPR002885">
    <property type="entry name" value="PPR_rpt"/>
</dbReference>
<feature type="repeat" description="PPR" evidence="2">
    <location>
        <begin position="9"/>
        <end position="43"/>
    </location>
</feature>
<keyword evidence="1" id="KW-0677">Repeat</keyword>
<sequence length="250" mass="27952">MRRIEEAGNEFTWSALLTGYARVGDCDEVFSLFRKMSEAGDMLVAVVKPTPITITGLLPAFGSMGSINNGKEVHEHARNMFGTVWSKNVASRNAMIGCYGKHAMVGWLTKVTFYKSMRESQWVEIREEHYGCVIGLLCRSLKIEEAPDLAKKVVATLTKMKTNKSGVFITLSNVYAGEGEWAKVEMLREVMKDGVGGSGRYEFTWSALKTRYAGVGDCEEAFRLFWKMSETGLVPDVATWNAMIYCFLES</sequence>
<dbReference type="Pfam" id="PF01535">
    <property type="entry name" value="PPR"/>
    <property type="match status" value="1"/>
</dbReference>
<dbReference type="OrthoDB" id="185373at2759"/>
<gene>
    <name evidence="3" type="ORF">CTI12_AA466650</name>
</gene>
<dbReference type="Proteomes" id="UP000245207">
    <property type="component" value="Unassembled WGS sequence"/>
</dbReference>
<dbReference type="Gene3D" id="1.25.40.10">
    <property type="entry name" value="Tetratricopeptide repeat domain"/>
    <property type="match status" value="3"/>
</dbReference>
<evidence type="ECO:0000256" key="1">
    <source>
        <dbReference type="ARBA" id="ARBA00022737"/>
    </source>
</evidence>
<dbReference type="InterPro" id="IPR046960">
    <property type="entry name" value="PPR_At4g14850-like_plant"/>
</dbReference>
<evidence type="ECO:0000313" key="3">
    <source>
        <dbReference type="EMBL" id="PWA51218.1"/>
    </source>
</evidence>
<dbReference type="EMBL" id="PKPP01008239">
    <property type="protein sequence ID" value="PWA51218.1"/>
    <property type="molecule type" value="Genomic_DNA"/>
</dbReference>
<comment type="caution">
    <text evidence="3">The sequence shown here is derived from an EMBL/GenBank/DDBJ whole genome shotgun (WGS) entry which is preliminary data.</text>
</comment>
<proteinExistence type="predicted"/>
<dbReference type="AlphaFoldDB" id="A0A2U1LQE0"/>
<name>A0A2U1LQE0_ARTAN</name>
<organism evidence="3 4">
    <name type="scientific">Artemisia annua</name>
    <name type="common">Sweet wormwood</name>
    <dbReference type="NCBI Taxonomy" id="35608"/>
    <lineage>
        <taxon>Eukaryota</taxon>
        <taxon>Viridiplantae</taxon>
        <taxon>Streptophyta</taxon>
        <taxon>Embryophyta</taxon>
        <taxon>Tracheophyta</taxon>
        <taxon>Spermatophyta</taxon>
        <taxon>Magnoliopsida</taxon>
        <taxon>eudicotyledons</taxon>
        <taxon>Gunneridae</taxon>
        <taxon>Pentapetalae</taxon>
        <taxon>asterids</taxon>
        <taxon>campanulids</taxon>
        <taxon>Asterales</taxon>
        <taxon>Asteraceae</taxon>
        <taxon>Asteroideae</taxon>
        <taxon>Anthemideae</taxon>
        <taxon>Artemisiinae</taxon>
        <taxon>Artemisia</taxon>
    </lineage>
</organism>
<reference evidence="3 4" key="1">
    <citation type="journal article" date="2018" name="Mol. Plant">
        <title>The genome of Artemisia annua provides insight into the evolution of Asteraceae family and artemisinin biosynthesis.</title>
        <authorList>
            <person name="Shen Q."/>
            <person name="Zhang L."/>
            <person name="Liao Z."/>
            <person name="Wang S."/>
            <person name="Yan T."/>
            <person name="Shi P."/>
            <person name="Liu M."/>
            <person name="Fu X."/>
            <person name="Pan Q."/>
            <person name="Wang Y."/>
            <person name="Lv Z."/>
            <person name="Lu X."/>
            <person name="Zhang F."/>
            <person name="Jiang W."/>
            <person name="Ma Y."/>
            <person name="Chen M."/>
            <person name="Hao X."/>
            <person name="Li L."/>
            <person name="Tang Y."/>
            <person name="Lv G."/>
            <person name="Zhou Y."/>
            <person name="Sun X."/>
            <person name="Brodelius P.E."/>
            <person name="Rose J.K.C."/>
            <person name="Tang K."/>
        </authorList>
    </citation>
    <scope>NUCLEOTIDE SEQUENCE [LARGE SCALE GENOMIC DNA]</scope>
    <source>
        <strain evidence="4">cv. Huhao1</strain>
        <tissue evidence="3">Leaf</tissue>
    </source>
</reference>
<evidence type="ECO:0000256" key="2">
    <source>
        <dbReference type="PROSITE-ProRule" id="PRU00708"/>
    </source>
</evidence>
<dbReference type="PANTHER" id="PTHR47926">
    <property type="entry name" value="PENTATRICOPEPTIDE REPEAT-CONTAINING PROTEIN"/>
    <property type="match status" value="1"/>
</dbReference>
<dbReference type="GO" id="GO:0009451">
    <property type="term" value="P:RNA modification"/>
    <property type="evidence" value="ECO:0007669"/>
    <property type="project" value="InterPro"/>
</dbReference>
<dbReference type="GO" id="GO:0003723">
    <property type="term" value="F:RNA binding"/>
    <property type="evidence" value="ECO:0007669"/>
    <property type="project" value="InterPro"/>
</dbReference>